<keyword evidence="5 7" id="KW-1133">Transmembrane helix</keyword>
<dbReference type="Pfam" id="PF07670">
    <property type="entry name" value="Gate"/>
    <property type="match status" value="1"/>
</dbReference>
<dbReference type="GO" id="GO:0005337">
    <property type="term" value="F:nucleoside transmembrane transporter activity"/>
    <property type="evidence" value="ECO:0007669"/>
    <property type="project" value="InterPro"/>
</dbReference>
<dbReference type="AlphaFoldDB" id="A0A074MBK7"/>
<evidence type="ECO:0000313" key="12">
    <source>
        <dbReference type="Proteomes" id="UP000027647"/>
    </source>
</evidence>
<evidence type="ECO:0000256" key="4">
    <source>
        <dbReference type="ARBA" id="ARBA00022692"/>
    </source>
</evidence>
<organism evidence="11 12">
    <name type="scientific">Erythrobacter longus</name>
    <dbReference type="NCBI Taxonomy" id="1044"/>
    <lineage>
        <taxon>Bacteria</taxon>
        <taxon>Pseudomonadati</taxon>
        <taxon>Pseudomonadota</taxon>
        <taxon>Alphaproteobacteria</taxon>
        <taxon>Sphingomonadales</taxon>
        <taxon>Erythrobacteraceae</taxon>
        <taxon>Erythrobacter/Porphyrobacter group</taxon>
        <taxon>Erythrobacter</taxon>
    </lineage>
</organism>
<feature type="domain" description="Concentrative nucleoside transporter C-terminal" evidence="9">
    <location>
        <begin position="192"/>
        <end position="399"/>
    </location>
</feature>
<comment type="subcellular location">
    <subcellularLocation>
        <location evidence="1">Cell membrane</location>
        <topology evidence="1">Multi-pass membrane protein</topology>
    </subcellularLocation>
</comment>
<feature type="transmembrane region" description="Helical" evidence="7">
    <location>
        <begin position="60"/>
        <end position="79"/>
    </location>
</feature>
<dbReference type="GO" id="GO:0015293">
    <property type="term" value="F:symporter activity"/>
    <property type="evidence" value="ECO:0007669"/>
    <property type="project" value="TreeGrafter"/>
</dbReference>
<dbReference type="InterPro" id="IPR011642">
    <property type="entry name" value="Gate_dom"/>
</dbReference>
<dbReference type="PANTHER" id="PTHR10590:SF4">
    <property type="entry name" value="SOLUTE CARRIER FAMILY 28 MEMBER 3"/>
    <property type="match status" value="1"/>
</dbReference>
<evidence type="ECO:0000313" key="11">
    <source>
        <dbReference type="EMBL" id="KEO90110.1"/>
    </source>
</evidence>
<feature type="transmembrane region" description="Helical" evidence="7">
    <location>
        <begin position="285"/>
        <end position="306"/>
    </location>
</feature>
<protein>
    <recommendedName>
        <fullName evidence="13">Nucleoside permease</fullName>
    </recommendedName>
</protein>
<dbReference type="InterPro" id="IPR002668">
    <property type="entry name" value="CNT_N_dom"/>
</dbReference>
<feature type="domain" description="Concentrative nucleoside transporter N-terminal" evidence="8">
    <location>
        <begin position="5"/>
        <end position="78"/>
    </location>
</feature>
<feature type="domain" description="Nucleoside transporter/FeoB GTPase Gate" evidence="10">
    <location>
        <begin position="88"/>
        <end position="183"/>
    </location>
</feature>
<feature type="transmembrane region" description="Helical" evidence="7">
    <location>
        <begin position="344"/>
        <end position="370"/>
    </location>
</feature>
<evidence type="ECO:0000256" key="7">
    <source>
        <dbReference type="SAM" id="Phobius"/>
    </source>
</evidence>
<dbReference type="STRING" id="1044.EH31_08440"/>
<keyword evidence="3" id="KW-1003">Cell membrane</keyword>
<evidence type="ECO:0000259" key="10">
    <source>
        <dbReference type="Pfam" id="PF07670"/>
    </source>
</evidence>
<dbReference type="Pfam" id="PF01773">
    <property type="entry name" value="Nucleos_tra2_N"/>
    <property type="match status" value="1"/>
</dbReference>
<dbReference type="Pfam" id="PF07662">
    <property type="entry name" value="Nucleos_tra2_C"/>
    <property type="match status" value="1"/>
</dbReference>
<feature type="transmembrane region" description="Helical" evidence="7">
    <location>
        <begin position="136"/>
        <end position="155"/>
    </location>
</feature>
<dbReference type="eggNOG" id="COG1972">
    <property type="taxonomic scope" value="Bacteria"/>
</dbReference>
<gene>
    <name evidence="11" type="ORF">EH31_08440</name>
</gene>
<feature type="transmembrane region" description="Helical" evidence="7">
    <location>
        <begin position="91"/>
        <end position="115"/>
    </location>
</feature>
<comment type="caution">
    <text evidence="11">The sequence shown here is derived from an EMBL/GenBank/DDBJ whole genome shotgun (WGS) entry which is preliminary data.</text>
</comment>
<dbReference type="InterPro" id="IPR008276">
    <property type="entry name" value="C_nuclsd_transpt"/>
</dbReference>
<dbReference type="EMBL" id="JMIW01000003">
    <property type="protein sequence ID" value="KEO90110.1"/>
    <property type="molecule type" value="Genomic_DNA"/>
</dbReference>
<evidence type="ECO:0008006" key="13">
    <source>
        <dbReference type="Google" id="ProtNLM"/>
    </source>
</evidence>
<evidence type="ECO:0000256" key="1">
    <source>
        <dbReference type="ARBA" id="ARBA00004651"/>
    </source>
</evidence>
<evidence type="ECO:0000256" key="6">
    <source>
        <dbReference type="ARBA" id="ARBA00023136"/>
    </source>
</evidence>
<dbReference type="InterPro" id="IPR011657">
    <property type="entry name" value="CNT_C_dom"/>
</dbReference>
<keyword evidence="4 7" id="KW-0812">Transmembrane</keyword>
<feature type="transmembrane region" description="Helical" evidence="7">
    <location>
        <begin position="191"/>
        <end position="211"/>
    </location>
</feature>
<comment type="similarity">
    <text evidence="2">Belongs to the concentrative nucleoside transporter (CNT) (TC 2.A.41) family.</text>
</comment>
<proteinExistence type="inferred from homology"/>
<feature type="transmembrane region" description="Helical" evidence="7">
    <location>
        <begin position="161"/>
        <end position="184"/>
    </location>
</feature>
<feature type="transmembrane region" description="Helical" evidence="7">
    <location>
        <begin position="251"/>
        <end position="273"/>
    </location>
</feature>
<keyword evidence="12" id="KW-1185">Reference proteome</keyword>
<keyword evidence="6 7" id="KW-0472">Membrane</keyword>
<reference evidence="11 12" key="1">
    <citation type="submission" date="2014-04" db="EMBL/GenBank/DDBJ databases">
        <title>A comprehensive comparison of genomes of Erythrobacter spp. strains.</title>
        <authorList>
            <person name="Zheng Q."/>
        </authorList>
    </citation>
    <scope>NUCLEOTIDE SEQUENCE [LARGE SCALE GENOMIC DNA]</scope>
    <source>
        <strain evidence="11 12">DSM 6997</strain>
    </source>
</reference>
<evidence type="ECO:0000256" key="2">
    <source>
        <dbReference type="ARBA" id="ARBA00009033"/>
    </source>
</evidence>
<dbReference type="GO" id="GO:0005886">
    <property type="term" value="C:plasma membrane"/>
    <property type="evidence" value="ECO:0007669"/>
    <property type="project" value="UniProtKB-SubCell"/>
</dbReference>
<evidence type="ECO:0000256" key="3">
    <source>
        <dbReference type="ARBA" id="ARBA00022475"/>
    </source>
</evidence>
<name>A0A074MBK7_ERYLO</name>
<feature type="transmembrane region" description="Helical" evidence="7">
    <location>
        <begin position="32"/>
        <end position="53"/>
    </location>
</feature>
<sequence>MIGLVGIVVLLALAVALSEARGAIHYLNAAKALGLQIAVAVLALVTPVGQAILQTLSAGVVEAISYANAGIGFVFGPLADPAEGLVLAFQVLPVIIFIATIMAVLFHIGVMTWVIRIIGGALRVLTGASRLESTCGAANIFVGMAESPLTVLPYLPKISRAQLFVMMSLGLSSVAGTVLVAYSALGIRSDLLLTAAFMAPAGGILFGRILVPETQTPFDLGEGDDTQPASLSKASSLIEAATDGAVLGMQIMISVVAVLIGFIAGIALLNGILGGVGGLLGFPDLSLELIIGYAFAPVSYIIGVPWEEAARAGVLLGQKVVLNEFLAYANFAPVADSFSAAGQIALTIAMCGFANFGGLAILIAGLGAAVPERKAEISKLGIKALLAGTLSNFTSAAIVSVIFAAGGFA</sequence>
<dbReference type="PANTHER" id="PTHR10590">
    <property type="entry name" value="SODIUM/NUCLEOSIDE COTRANSPORTER"/>
    <property type="match status" value="1"/>
</dbReference>
<evidence type="ECO:0000259" key="9">
    <source>
        <dbReference type="Pfam" id="PF07662"/>
    </source>
</evidence>
<evidence type="ECO:0000256" key="5">
    <source>
        <dbReference type="ARBA" id="ARBA00022989"/>
    </source>
</evidence>
<dbReference type="Proteomes" id="UP000027647">
    <property type="component" value="Unassembled WGS sequence"/>
</dbReference>
<evidence type="ECO:0000259" key="8">
    <source>
        <dbReference type="Pfam" id="PF01773"/>
    </source>
</evidence>
<accession>A0A074MBK7</accession>
<feature type="transmembrane region" description="Helical" evidence="7">
    <location>
        <begin position="382"/>
        <end position="408"/>
    </location>
</feature>